<dbReference type="SUPFAM" id="SSF56935">
    <property type="entry name" value="Porins"/>
    <property type="match status" value="1"/>
</dbReference>
<comment type="caution">
    <text evidence="5">The sequence shown here is derived from an EMBL/GenBank/DDBJ whole genome shotgun (WGS) entry which is preliminary data.</text>
</comment>
<organism evidence="5 6">
    <name type="scientific">Sphingosinicella rhizophila</name>
    <dbReference type="NCBI Taxonomy" id="3050082"/>
    <lineage>
        <taxon>Bacteria</taxon>
        <taxon>Pseudomonadati</taxon>
        <taxon>Pseudomonadota</taxon>
        <taxon>Alphaproteobacteria</taxon>
        <taxon>Sphingomonadales</taxon>
        <taxon>Sphingosinicellaceae</taxon>
        <taxon>Sphingosinicella</taxon>
    </lineage>
</organism>
<dbReference type="RefSeq" id="WP_315727739.1">
    <property type="nucleotide sequence ID" value="NZ_JAVUPU010000009.1"/>
</dbReference>
<protein>
    <submittedName>
        <fullName evidence="5">Plug domain-containing protein</fullName>
    </submittedName>
</protein>
<dbReference type="InterPro" id="IPR012910">
    <property type="entry name" value="Plug_dom"/>
</dbReference>
<keyword evidence="1" id="KW-0998">Cell outer membrane</keyword>
<dbReference type="InterPro" id="IPR039426">
    <property type="entry name" value="TonB-dep_rcpt-like"/>
</dbReference>
<keyword evidence="1" id="KW-0813">Transport</keyword>
<keyword evidence="1" id="KW-1134">Transmembrane beta strand</keyword>
<evidence type="ECO:0000256" key="2">
    <source>
        <dbReference type="SAM" id="MobiDB-lite"/>
    </source>
</evidence>
<dbReference type="PANTHER" id="PTHR47234">
    <property type="match status" value="1"/>
</dbReference>
<proteinExistence type="inferred from homology"/>
<comment type="subcellular location">
    <subcellularLocation>
        <location evidence="1">Cell outer membrane</location>
        <topology evidence="1">Multi-pass membrane protein</topology>
    </subcellularLocation>
</comment>
<keyword evidence="6" id="KW-1185">Reference proteome</keyword>
<evidence type="ECO:0000313" key="6">
    <source>
        <dbReference type="Proteomes" id="UP001259572"/>
    </source>
</evidence>
<dbReference type="EMBL" id="JAVUPU010000009">
    <property type="protein sequence ID" value="MDT9600509.1"/>
    <property type="molecule type" value="Genomic_DNA"/>
</dbReference>
<dbReference type="PANTHER" id="PTHR47234:SF3">
    <property type="entry name" value="SECRETIN_TONB SHORT N-TERMINAL DOMAIN-CONTAINING PROTEIN"/>
    <property type="match status" value="1"/>
</dbReference>
<evidence type="ECO:0000256" key="3">
    <source>
        <dbReference type="SAM" id="SignalP"/>
    </source>
</evidence>
<comment type="similarity">
    <text evidence="1">Belongs to the TonB-dependent receptor family.</text>
</comment>
<dbReference type="InterPro" id="IPR037066">
    <property type="entry name" value="Plug_dom_sf"/>
</dbReference>
<name>A0ABU3QAW4_9SPHN</name>
<gene>
    <name evidence="5" type="ORF">RQX22_16230</name>
</gene>
<dbReference type="Gene3D" id="2.170.130.10">
    <property type="entry name" value="TonB-dependent receptor, plug domain"/>
    <property type="match status" value="1"/>
</dbReference>
<reference evidence="5 6" key="1">
    <citation type="submission" date="2023-05" db="EMBL/GenBank/DDBJ databases">
        <authorList>
            <person name="Guo Y."/>
        </authorList>
    </citation>
    <scope>NUCLEOTIDE SEQUENCE [LARGE SCALE GENOMIC DNA]</scope>
    <source>
        <strain evidence="5 6">GR2756</strain>
    </source>
</reference>
<keyword evidence="1" id="KW-0472">Membrane</keyword>
<feature type="domain" description="TonB-dependent receptor plug" evidence="4">
    <location>
        <begin position="66"/>
        <end position="172"/>
    </location>
</feature>
<feature type="compositionally biased region" description="Basic residues" evidence="2">
    <location>
        <begin position="203"/>
        <end position="216"/>
    </location>
</feature>
<sequence length="225" mass="24130">MMRKSRESHKRNFFAGSALFTIAVAFAAPSFAQANDPPPAASDAAPDEGSHEIVVTGSRIDRAGFEAPTPTTVVGEADLRQGGRTNVAAVLGDLPQFRYSSNPAINTGNINTGSEGSDLRGLGSARTLLLLNNHRFVGGGDLNSIPFSVVERVEVVTGGASAAWGSGAVAGVVNLILDDDYNGFRAVGADRALHPRRRRPIYARGQRRHRFRRRARQYPPRRGIL</sequence>
<dbReference type="Pfam" id="PF07715">
    <property type="entry name" value="Plug"/>
    <property type="match status" value="1"/>
</dbReference>
<keyword evidence="1" id="KW-0812">Transmembrane</keyword>
<evidence type="ECO:0000313" key="5">
    <source>
        <dbReference type="EMBL" id="MDT9600509.1"/>
    </source>
</evidence>
<feature type="chain" id="PRO_5046511233" evidence="3">
    <location>
        <begin position="35"/>
        <end position="225"/>
    </location>
</feature>
<evidence type="ECO:0000259" key="4">
    <source>
        <dbReference type="Pfam" id="PF07715"/>
    </source>
</evidence>
<dbReference type="PROSITE" id="PS52016">
    <property type="entry name" value="TONB_DEPENDENT_REC_3"/>
    <property type="match status" value="1"/>
</dbReference>
<feature type="region of interest" description="Disordered" evidence="2">
    <location>
        <begin position="203"/>
        <end position="225"/>
    </location>
</feature>
<accession>A0ABU3QAW4</accession>
<evidence type="ECO:0000256" key="1">
    <source>
        <dbReference type="PROSITE-ProRule" id="PRU01360"/>
    </source>
</evidence>
<keyword evidence="3" id="KW-0732">Signal</keyword>
<feature type="signal peptide" evidence="3">
    <location>
        <begin position="1"/>
        <end position="34"/>
    </location>
</feature>
<dbReference type="Proteomes" id="UP001259572">
    <property type="component" value="Unassembled WGS sequence"/>
</dbReference>